<feature type="signal peptide" evidence="8">
    <location>
        <begin position="1"/>
        <end position="28"/>
    </location>
</feature>
<evidence type="ECO:0000256" key="8">
    <source>
        <dbReference type="SAM" id="SignalP"/>
    </source>
</evidence>
<dbReference type="Pfam" id="PF02727">
    <property type="entry name" value="Cu_amine_oxidN2"/>
    <property type="match status" value="1"/>
</dbReference>
<keyword evidence="8" id="KW-0732">Signal</keyword>
<dbReference type="GO" id="GO:0009308">
    <property type="term" value="P:amine metabolic process"/>
    <property type="evidence" value="ECO:0007669"/>
    <property type="project" value="UniProtKB-UniRule"/>
</dbReference>
<feature type="domain" description="Copper amine oxidase N2-terminal" evidence="9">
    <location>
        <begin position="31"/>
        <end position="118"/>
    </location>
</feature>
<dbReference type="GO" id="GO:0005507">
    <property type="term" value="F:copper ion binding"/>
    <property type="evidence" value="ECO:0007669"/>
    <property type="project" value="InterPro"/>
</dbReference>
<dbReference type="Gene3D" id="2.70.98.20">
    <property type="entry name" value="Copper amine oxidase, catalytic domain"/>
    <property type="match status" value="1"/>
</dbReference>
<comment type="PTM">
    <text evidence="7">Topaquinone (TPQ) is generated by copper-dependent autoxidation of a specific tyrosyl residue.</text>
</comment>
<name>A0AAV8R3B0_ENSVE</name>
<evidence type="ECO:0000256" key="7">
    <source>
        <dbReference type="RuleBase" id="RU000672"/>
    </source>
</evidence>
<organism evidence="11 12">
    <name type="scientific">Ensete ventricosum</name>
    <name type="common">Abyssinian banana</name>
    <name type="synonym">Musa ensete</name>
    <dbReference type="NCBI Taxonomy" id="4639"/>
    <lineage>
        <taxon>Eukaryota</taxon>
        <taxon>Viridiplantae</taxon>
        <taxon>Streptophyta</taxon>
        <taxon>Embryophyta</taxon>
        <taxon>Tracheophyta</taxon>
        <taxon>Spermatophyta</taxon>
        <taxon>Magnoliopsida</taxon>
        <taxon>Liliopsida</taxon>
        <taxon>Zingiberales</taxon>
        <taxon>Musaceae</taxon>
        <taxon>Ensete</taxon>
    </lineage>
</organism>
<keyword evidence="2 7" id="KW-0479">Metal-binding</keyword>
<keyword evidence="5 7" id="KW-0186">Copper</keyword>
<evidence type="ECO:0000256" key="4">
    <source>
        <dbReference type="ARBA" id="ARBA00023002"/>
    </source>
</evidence>
<dbReference type="Gene3D" id="3.10.450.40">
    <property type="match status" value="2"/>
</dbReference>
<dbReference type="InterPro" id="IPR000269">
    <property type="entry name" value="Cu_amine_oxidase"/>
</dbReference>
<evidence type="ECO:0000256" key="2">
    <source>
        <dbReference type="ARBA" id="ARBA00022723"/>
    </source>
</evidence>
<dbReference type="FunFam" id="3.10.450.40:FF:000012">
    <property type="entry name" value="Amine oxidase"/>
    <property type="match status" value="1"/>
</dbReference>
<evidence type="ECO:0000256" key="1">
    <source>
        <dbReference type="ARBA" id="ARBA00007983"/>
    </source>
</evidence>
<proteinExistence type="inferred from homology"/>
<reference evidence="11 12" key="1">
    <citation type="submission" date="2022-12" db="EMBL/GenBank/DDBJ databases">
        <title>Chromosome-scale assembly of the Ensete ventricosum genome.</title>
        <authorList>
            <person name="Dussert Y."/>
            <person name="Stocks J."/>
            <person name="Wendawek A."/>
            <person name="Woldeyes F."/>
            <person name="Nichols R.A."/>
            <person name="Borrell J.S."/>
        </authorList>
    </citation>
    <scope>NUCLEOTIDE SEQUENCE [LARGE SCALE GENOMIC DNA]</scope>
    <source>
        <strain evidence="12">cv. Maze</strain>
        <tissue evidence="11">Seeds</tissue>
    </source>
</reference>
<keyword evidence="12" id="KW-1185">Reference proteome</keyword>
<dbReference type="InterPro" id="IPR016182">
    <property type="entry name" value="Cu_amine_oxidase_N-reg"/>
</dbReference>
<accession>A0AAV8R3B0</accession>
<sequence length="274" mass="30767">MNPQLSSSSFLVFVFVFVFLHSLKVASSYCHPLDPLTPSEISVVSNIIKSSHLGSSKSLSFHYVGLDELDKPDVLAWASTHRWNKASPPRRAFAIVRSEKKTHEIYVDITNHSIVSDKVYEGFGYPMMNFEEQVAASALPFDYPPFVESVKKRGLEPEDVVCTTFSVGWFGERKQGRRLLKILCFLTGDTVNFYARPLEGVTVVVDLDAMEIVEYEDRMVVPVPGSTGTDYRAAKQKPPLGPRTKPGIIVQPEGKGFEVDGHTIRWVNWEFHLG</sequence>
<keyword evidence="6" id="KW-1015">Disulfide bond</keyword>
<dbReference type="SUPFAM" id="SSF49998">
    <property type="entry name" value="Amine oxidase catalytic domain"/>
    <property type="match status" value="1"/>
</dbReference>
<dbReference type="AlphaFoldDB" id="A0AAV8R3B0"/>
<protein>
    <recommendedName>
        <fullName evidence="7">Amine oxidase</fullName>
        <ecNumber evidence="7">1.4.3.-</ecNumber>
    </recommendedName>
</protein>
<evidence type="ECO:0000313" key="12">
    <source>
        <dbReference type="Proteomes" id="UP001222027"/>
    </source>
</evidence>
<gene>
    <name evidence="11" type="ORF">OPV22_012727</name>
</gene>
<dbReference type="InterPro" id="IPR036460">
    <property type="entry name" value="Cu_amine_oxidase_C_sf"/>
</dbReference>
<dbReference type="GO" id="GO:0048038">
    <property type="term" value="F:quinone binding"/>
    <property type="evidence" value="ECO:0007669"/>
    <property type="project" value="InterPro"/>
</dbReference>
<feature type="chain" id="PRO_5043372906" description="Amine oxidase" evidence="8">
    <location>
        <begin position="29"/>
        <end position="274"/>
    </location>
</feature>
<dbReference type="Proteomes" id="UP001222027">
    <property type="component" value="Unassembled WGS sequence"/>
</dbReference>
<keyword evidence="4 7" id="KW-0560">Oxidoreductase</keyword>
<dbReference type="InterPro" id="IPR015800">
    <property type="entry name" value="Cu_amine_oxidase_N2"/>
</dbReference>
<evidence type="ECO:0000256" key="5">
    <source>
        <dbReference type="ARBA" id="ARBA00023008"/>
    </source>
</evidence>
<evidence type="ECO:0000256" key="6">
    <source>
        <dbReference type="ARBA" id="ARBA00023157"/>
    </source>
</evidence>
<dbReference type="InterPro" id="IPR015802">
    <property type="entry name" value="Cu_amine_oxidase_N3"/>
</dbReference>
<evidence type="ECO:0000313" key="11">
    <source>
        <dbReference type="EMBL" id="KAJ8491006.1"/>
    </source>
</evidence>
<comment type="cofactor">
    <cofactor evidence="7">
        <name>Cu cation</name>
        <dbReference type="ChEBI" id="CHEBI:23378"/>
    </cofactor>
    <text evidence="7">Contains 1 topaquinone per subunit.</text>
</comment>
<evidence type="ECO:0000256" key="3">
    <source>
        <dbReference type="ARBA" id="ARBA00022772"/>
    </source>
</evidence>
<dbReference type="PANTHER" id="PTHR10638:SF71">
    <property type="entry name" value="AMINE OXIDASE"/>
    <property type="match status" value="1"/>
</dbReference>
<dbReference type="EMBL" id="JAQQAF010000004">
    <property type="protein sequence ID" value="KAJ8491006.1"/>
    <property type="molecule type" value="Genomic_DNA"/>
</dbReference>
<dbReference type="PANTHER" id="PTHR10638">
    <property type="entry name" value="COPPER AMINE OXIDASE"/>
    <property type="match status" value="1"/>
</dbReference>
<comment type="caution">
    <text evidence="11">The sequence shown here is derived from an EMBL/GenBank/DDBJ whole genome shotgun (WGS) entry which is preliminary data.</text>
</comment>
<comment type="similarity">
    <text evidence="1 7">Belongs to the copper/topaquinone oxidase family.</text>
</comment>
<dbReference type="Pfam" id="PF02728">
    <property type="entry name" value="Cu_amine_oxidN3"/>
    <property type="match status" value="1"/>
</dbReference>
<evidence type="ECO:0000259" key="10">
    <source>
        <dbReference type="Pfam" id="PF02728"/>
    </source>
</evidence>
<dbReference type="GO" id="GO:0008131">
    <property type="term" value="F:primary methylamine oxidase activity"/>
    <property type="evidence" value="ECO:0007669"/>
    <property type="project" value="InterPro"/>
</dbReference>
<feature type="domain" description="Copper amine oxidase N3-terminal" evidence="10">
    <location>
        <begin position="126"/>
        <end position="223"/>
    </location>
</feature>
<evidence type="ECO:0000259" key="9">
    <source>
        <dbReference type="Pfam" id="PF02727"/>
    </source>
</evidence>
<keyword evidence="3 7" id="KW-0801">TPQ</keyword>
<dbReference type="FunFam" id="3.10.450.40:FF:000005">
    <property type="entry name" value="Amine oxidase"/>
    <property type="match status" value="1"/>
</dbReference>
<dbReference type="SUPFAM" id="SSF54416">
    <property type="entry name" value="Amine oxidase N-terminal region"/>
    <property type="match status" value="2"/>
</dbReference>
<dbReference type="EC" id="1.4.3.-" evidence="7"/>